<reference evidence="10" key="2">
    <citation type="submission" date="2014-06" db="EMBL/GenBank/DDBJ databases">
        <title>The complete genome of Blastobotrys (Arxula) adeninivorans LS3 - a yeast of biotechnological interest.</title>
        <authorList>
            <person name="Kunze G."/>
            <person name="Gaillardin C."/>
            <person name="Czernicka M."/>
            <person name="Durrens P."/>
            <person name="Martin T."/>
            <person name="Boer E."/>
            <person name="Gabaldon T."/>
            <person name="Cruz J."/>
            <person name="Talla E."/>
            <person name="Marck C."/>
            <person name="Goffeau A."/>
            <person name="Barbe V."/>
            <person name="Baret P."/>
            <person name="Baronian K."/>
            <person name="Beier S."/>
            <person name="Bleykasten C."/>
            <person name="Bode R."/>
            <person name="Casaregola S."/>
            <person name="Despons L."/>
            <person name="Fairhead C."/>
            <person name="Giersberg M."/>
            <person name="Gierski P."/>
            <person name="Hahnel U."/>
            <person name="Hartmann A."/>
            <person name="Jankowska D."/>
            <person name="Jubin C."/>
            <person name="Jung P."/>
            <person name="Lafontaine I."/>
            <person name="Leh-Louis V."/>
            <person name="Lemaire M."/>
            <person name="Marcet-Houben M."/>
            <person name="Mascher M."/>
            <person name="Morel G."/>
            <person name="Richard G.-F."/>
            <person name="Riechen J."/>
            <person name="Sacerdot C."/>
            <person name="Sarkar A."/>
            <person name="Savel G."/>
            <person name="Schacherer J."/>
            <person name="Sherman D."/>
            <person name="Straub M.-L."/>
            <person name="Stein N."/>
            <person name="Thierry A."/>
            <person name="Trautwein-Schult A."/>
            <person name="Westhof E."/>
            <person name="Worch S."/>
            <person name="Dujon B."/>
            <person name="Souciet J.-L."/>
            <person name="Wincker P."/>
            <person name="Scholz U."/>
            <person name="Neuveglise N."/>
        </authorList>
    </citation>
    <scope>NUCLEOTIDE SEQUENCE</scope>
    <source>
        <strain evidence="10">LS3</strain>
    </source>
</reference>
<dbReference type="SUPFAM" id="SSF161111">
    <property type="entry name" value="Cation efflux protein transmembrane domain-like"/>
    <property type="match status" value="1"/>
</dbReference>
<evidence type="ECO:0000313" key="10">
    <source>
        <dbReference type="EMBL" id="CDP33401.1"/>
    </source>
</evidence>
<comment type="subcellular location">
    <subcellularLocation>
        <location evidence="1">Membrane</location>
        <topology evidence="1">Multi-pass membrane protein</topology>
    </subcellularLocation>
</comment>
<feature type="transmembrane region" description="Helical" evidence="7">
    <location>
        <begin position="215"/>
        <end position="237"/>
    </location>
</feature>
<dbReference type="Gene3D" id="1.20.1510.10">
    <property type="entry name" value="Cation efflux protein transmembrane domain"/>
    <property type="match status" value="1"/>
</dbReference>
<evidence type="ECO:0000256" key="2">
    <source>
        <dbReference type="ARBA" id="ARBA00022448"/>
    </source>
</evidence>
<feature type="transmembrane region" description="Helical" evidence="7">
    <location>
        <begin position="243"/>
        <end position="264"/>
    </location>
</feature>
<dbReference type="InterPro" id="IPR036837">
    <property type="entry name" value="Cation_efflux_CTD_sf"/>
</dbReference>
<dbReference type="PANTHER" id="PTHR43840">
    <property type="entry name" value="MITOCHONDRIAL METAL TRANSPORTER 1-RELATED"/>
    <property type="match status" value="1"/>
</dbReference>
<dbReference type="GO" id="GO:0008324">
    <property type="term" value="F:monoatomic cation transmembrane transporter activity"/>
    <property type="evidence" value="ECO:0007669"/>
    <property type="project" value="InterPro"/>
</dbReference>
<dbReference type="InterPro" id="IPR027469">
    <property type="entry name" value="Cation_efflux_TMD_sf"/>
</dbReference>
<dbReference type="InterPro" id="IPR027470">
    <property type="entry name" value="Cation_efflux_CTD"/>
</dbReference>
<dbReference type="FunFam" id="1.20.1510.10:FF:000005">
    <property type="entry name" value="Putative Cation diffusion facilitator 1"/>
    <property type="match status" value="1"/>
</dbReference>
<dbReference type="EMBL" id="HG937691">
    <property type="protein sequence ID" value="CDP33401.1"/>
    <property type="molecule type" value="Genomic_DNA"/>
</dbReference>
<evidence type="ECO:0000256" key="7">
    <source>
        <dbReference type="SAM" id="Phobius"/>
    </source>
</evidence>
<reference evidence="10" key="1">
    <citation type="submission" date="2014-02" db="EMBL/GenBank/DDBJ databases">
        <authorList>
            <person name="Genoscope - CEA"/>
        </authorList>
    </citation>
    <scope>NUCLEOTIDE SEQUENCE</scope>
    <source>
        <strain evidence="10">LS3</strain>
    </source>
</reference>
<feature type="compositionally biased region" description="Low complexity" evidence="6">
    <location>
        <begin position="46"/>
        <end position="61"/>
    </location>
</feature>
<keyword evidence="5 7" id="KW-0472">Membrane</keyword>
<evidence type="ECO:0000256" key="4">
    <source>
        <dbReference type="ARBA" id="ARBA00022989"/>
    </source>
</evidence>
<dbReference type="Gene3D" id="3.30.70.1350">
    <property type="entry name" value="Cation efflux protein, cytoplasmic domain"/>
    <property type="match status" value="1"/>
</dbReference>
<feature type="compositionally biased region" description="Low complexity" evidence="6">
    <location>
        <begin position="28"/>
        <end position="38"/>
    </location>
</feature>
<keyword evidence="4 7" id="KW-1133">Transmembrane helix</keyword>
<dbReference type="AlphaFoldDB" id="A0A060T2I2"/>
<evidence type="ECO:0000259" key="9">
    <source>
        <dbReference type="Pfam" id="PF16916"/>
    </source>
</evidence>
<keyword evidence="2" id="KW-0813">Transport</keyword>
<evidence type="ECO:0000256" key="3">
    <source>
        <dbReference type="ARBA" id="ARBA00022692"/>
    </source>
</evidence>
<dbReference type="InterPro" id="IPR002524">
    <property type="entry name" value="Cation_efflux"/>
</dbReference>
<feature type="compositionally biased region" description="Basic and acidic residues" evidence="6">
    <location>
        <begin position="7"/>
        <end position="22"/>
    </location>
</feature>
<dbReference type="GO" id="GO:0030003">
    <property type="term" value="P:intracellular monoatomic cation homeostasis"/>
    <property type="evidence" value="ECO:0007669"/>
    <property type="project" value="UniProtKB-ARBA"/>
</dbReference>
<dbReference type="Pfam" id="PF16916">
    <property type="entry name" value="ZT_dimer"/>
    <property type="match status" value="1"/>
</dbReference>
<evidence type="ECO:0000256" key="5">
    <source>
        <dbReference type="ARBA" id="ARBA00023136"/>
    </source>
</evidence>
<name>A0A060T2I2_BLAAD</name>
<evidence type="ECO:0000256" key="1">
    <source>
        <dbReference type="ARBA" id="ARBA00004141"/>
    </source>
</evidence>
<dbReference type="PANTHER" id="PTHR43840:SF4">
    <property type="entry name" value="CDF DIVALENT METAL CATION TRANSPORTER (EUROFUNG)"/>
    <property type="match status" value="1"/>
</dbReference>
<dbReference type="InterPro" id="IPR050291">
    <property type="entry name" value="CDF_Transporter"/>
</dbReference>
<protein>
    <submittedName>
        <fullName evidence="10">ARAD1A08580p</fullName>
    </submittedName>
</protein>
<feature type="transmembrane region" description="Helical" evidence="7">
    <location>
        <begin position="325"/>
        <end position="344"/>
    </location>
</feature>
<feature type="transmembrane region" description="Helical" evidence="7">
    <location>
        <begin position="285"/>
        <end position="305"/>
    </location>
</feature>
<dbReference type="Pfam" id="PF01545">
    <property type="entry name" value="Cation_efflux"/>
    <property type="match status" value="1"/>
</dbReference>
<organism evidence="10">
    <name type="scientific">Blastobotrys adeninivorans</name>
    <name type="common">Yeast</name>
    <name type="synonym">Arxula adeninivorans</name>
    <dbReference type="NCBI Taxonomy" id="409370"/>
    <lineage>
        <taxon>Eukaryota</taxon>
        <taxon>Fungi</taxon>
        <taxon>Dikarya</taxon>
        <taxon>Ascomycota</taxon>
        <taxon>Saccharomycotina</taxon>
        <taxon>Dipodascomycetes</taxon>
        <taxon>Dipodascales</taxon>
        <taxon>Trichomonascaceae</taxon>
        <taxon>Blastobotrys</taxon>
    </lineage>
</organism>
<accession>A0A060T2I2</accession>
<keyword evidence="3 7" id="KW-0812">Transmembrane</keyword>
<feature type="region of interest" description="Disordered" evidence="6">
    <location>
        <begin position="1"/>
        <end position="63"/>
    </location>
</feature>
<feature type="domain" description="Cation efflux protein transmembrane" evidence="8">
    <location>
        <begin position="218"/>
        <end position="411"/>
    </location>
</feature>
<evidence type="ECO:0000259" key="8">
    <source>
        <dbReference type="Pfam" id="PF01545"/>
    </source>
</evidence>
<gene>
    <name evidence="10" type="ORF">GNLVRS02_ARAD1A08580g</name>
</gene>
<dbReference type="NCBIfam" id="TIGR01297">
    <property type="entry name" value="CDF"/>
    <property type="match status" value="1"/>
</dbReference>
<dbReference type="SUPFAM" id="SSF160240">
    <property type="entry name" value="Cation efflux protein cytoplasmic domain-like"/>
    <property type="match status" value="1"/>
</dbReference>
<evidence type="ECO:0000256" key="6">
    <source>
        <dbReference type="SAM" id="MobiDB-lite"/>
    </source>
</evidence>
<dbReference type="InterPro" id="IPR058533">
    <property type="entry name" value="Cation_efflux_TM"/>
</dbReference>
<feature type="domain" description="Cation efflux protein cytoplasmic" evidence="9">
    <location>
        <begin position="417"/>
        <end position="492"/>
    </location>
</feature>
<dbReference type="GO" id="GO:0098771">
    <property type="term" value="P:inorganic ion homeostasis"/>
    <property type="evidence" value="ECO:0007669"/>
    <property type="project" value="UniProtKB-ARBA"/>
</dbReference>
<dbReference type="PhylomeDB" id="A0A060T2I2"/>
<proteinExistence type="predicted"/>
<dbReference type="GO" id="GO:0016020">
    <property type="term" value="C:membrane"/>
    <property type="evidence" value="ECO:0007669"/>
    <property type="project" value="UniProtKB-SubCell"/>
</dbReference>
<sequence length="504" mass="57027">MSSPVESVERVKTDPSYEEPRSWHARRSSVASVSSTESAARDWSRRMSMPMLSSSQSPTLTRPFSGTPSAWHHFYRQIQQNGSSNAALQMSSKDIEDVMYQRYENLQEMRPYHLIGKSEPLTNWAKFRKPEEEMAALPKKLRQFYTRQNELIDRYISVDRLLDSGIPVSMLRVYGDDLHQGQGSHNQRQGAPANIDTELTPLVGDRAEHSNTVMVAIYVNFFVNFVLLVLKVVVAIMTRSITIMASLVDSILDFLSTVIIWMATRLVGQRDWETRHMFPVGRSRLEPIGVLVFSVLIILSFLQVAKEALTRLVEATGKVVTLGQASIAIMVFTVVVKVACWYWCRSIDSSAVQALAQDAMTDIVFNTFSLFFPLTGHYFDVWWLDPLGALLLSCYIIYSWGDTALEHINNLTGTAADPEDRQVVLYLASRFAESIKQITALNAYHTGDRILVEVDLVLDGALNLKDSHDIGEALQYALESLPFIERVYVHLDYRTGNFTGHLDR</sequence>